<evidence type="ECO:0000256" key="3">
    <source>
        <dbReference type="ARBA" id="ARBA00022552"/>
    </source>
</evidence>
<comment type="subcellular location">
    <subcellularLocation>
        <location evidence="1">Nucleus</location>
        <location evidence="1">Nucleolus</location>
    </subcellularLocation>
</comment>
<dbReference type="Pfam" id="PF23769">
    <property type="entry name" value="Beta-prop_WDR75_2nd"/>
    <property type="match status" value="1"/>
</dbReference>
<feature type="compositionally biased region" description="Acidic residues" evidence="9">
    <location>
        <begin position="714"/>
        <end position="727"/>
    </location>
</feature>
<dbReference type="PANTHER" id="PTHR44215">
    <property type="entry name" value="WD REPEAT-CONTAINING PROTEIN 75"/>
    <property type="match status" value="1"/>
</dbReference>
<name>A0A1B6IUA2_9HEMI</name>
<evidence type="ECO:0000256" key="5">
    <source>
        <dbReference type="ARBA" id="ARBA00022737"/>
    </source>
</evidence>
<accession>A0A1B6IUA2</accession>
<evidence type="ECO:0000259" key="10">
    <source>
        <dbReference type="Pfam" id="PF23769"/>
    </source>
</evidence>
<dbReference type="GO" id="GO:0032040">
    <property type="term" value="C:small-subunit processome"/>
    <property type="evidence" value="ECO:0007669"/>
    <property type="project" value="InterPro"/>
</dbReference>
<dbReference type="SUPFAM" id="SSF50978">
    <property type="entry name" value="WD40 repeat-like"/>
    <property type="match status" value="2"/>
</dbReference>
<dbReference type="GO" id="GO:0003723">
    <property type="term" value="F:RNA binding"/>
    <property type="evidence" value="ECO:0007669"/>
    <property type="project" value="InterPro"/>
</dbReference>
<keyword evidence="4 8" id="KW-0853">WD repeat</keyword>
<feature type="domain" description="WD repeat-containing protein 75 second beta-propeller" evidence="10">
    <location>
        <begin position="207"/>
        <end position="527"/>
    </location>
</feature>
<dbReference type="GO" id="GO:2000234">
    <property type="term" value="P:positive regulation of rRNA processing"/>
    <property type="evidence" value="ECO:0007669"/>
    <property type="project" value="TreeGrafter"/>
</dbReference>
<dbReference type="GO" id="GO:0045943">
    <property type="term" value="P:positive regulation of transcription by RNA polymerase I"/>
    <property type="evidence" value="ECO:0007669"/>
    <property type="project" value="InterPro"/>
</dbReference>
<evidence type="ECO:0000256" key="2">
    <source>
        <dbReference type="ARBA" id="ARBA00022517"/>
    </source>
</evidence>
<evidence type="ECO:0000256" key="1">
    <source>
        <dbReference type="ARBA" id="ARBA00004604"/>
    </source>
</evidence>
<dbReference type="Gene3D" id="2.130.10.10">
    <property type="entry name" value="YVTN repeat-like/Quinoprotein amine dehydrogenase"/>
    <property type="match status" value="2"/>
</dbReference>
<reference evidence="11" key="1">
    <citation type="submission" date="2015-11" db="EMBL/GenBank/DDBJ databases">
        <title>De novo transcriptome assembly of four potential Pierce s Disease insect vectors from Arizona vineyards.</title>
        <authorList>
            <person name="Tassone E.E."/>
        </authorList>
    </citation>
    <scope>NUCLEOTIDE SEQUENCE</scope>
</reference>
<keyword evidence="3" id="KW-0698">rRNA processing</keyword>
<dbReference type="InterPro" id="IPR036322">
    <property type="entry name" value="WD40_repeat_dom_sf"/>
</dbReference>
<evidence type="ECO:0000256" key="6">
    <source>
        <dbReference type="ARBA" id="ARBA00023163"/>
    </source>
</evidence>
<evidence type="ECO:0000256" key="4">
    <source>
        <dbReference type="ARBA" id="ARBA00022574"/>
    </source>
</evidence>
<dbReference type="InterPro" id="IPR053826">
    <property type="entry name" value="WDR75"/>
</dbReference>
<sequence>MKDLQLWLYSGKSGKAVSNIYVNPDDKPHSVSVCDQFVAAIKHDRLTAIAFDKNIKKYSTLAGPGRWWTVITCAPEAKGLAAGDNTGRIVFWPQPFFSQARSVFHWHTLPVLAITFSASGSYMYSGGGEGVMVRWNVEVSNVRNFLPRLPAPILHLNVSPDNQHVAIATQDNGVQLADSQNRVTSMIQKMSWGLTPVEGTALVPAGLVWDPLSRSIVLNGRPGHLQFFNTDDNKLLYNLDITGQNYLTQERHKDIINAEVTQVAVSHDGKWMVTVETRDDHETFFETLLKFWQYKFNARQFSLNTCIQLPHKGQVNAVKFQPAGTMPDQYLLVTTGADCKFRTWVPSVSDSIHSEGLRWTCDSVGQYRMQPAHGAGFSADGSVLGVTFGPSITLWDTETTQLITSLTRDNSTLRAVEFGSRECCHLVVTTGDSHLIVWNLLSLRVAWSLPLGPSLLCSDPLSSHMAAFTPDSSVFVFSPSDPNPVYERHNLCSPGTSVLAAIFVPRSHVLADTSAPWCSHSQLHFIDSCQELQYLELESEQDPEQSYVQSSSLVAPVTPFSILTARQSSSAVDRLQASRHEQFGTAGDSAVRKLLRNPAHTMPHIHLFCKSFMKSLSVSRETGDEKRPNDEEEPEEVQKMDVDEDSDASVKTDEPASPTKSYHKTSSNDVNVNGEEWKKSPKKGIKEVPLKAKQRRRSTKERKSPTKKNSFSFDDLDTDWLSIEDDR</sequence>
<dbReference type="AlphaFoldDB" id="A0A1B6IUA2"/>
<evidence type="ECO:0000256" key="7">
    <source>
        <dbReference type="ARBA" id="ARBA00023242"/>
    </source>
</evidence>
<dbReference type="PANTHER" id="PTHR44215:SF1">
    <property type="entry name" value="WD REPEAT-CONTAINING PROTEIN 75"/>
    <property type="match status" value="1"/>
</dbReference>
<feature type="repeat" description="WD" evidence="8">
    <location>
        <begin position="104"/>
        <end position="138"/>
    </location>
</feature>
<proteinExistence type="predicted"/>
<dbReference type="InterPro" id="IPR057644">
    <property type="entry name" value="Beta-prop_WDR75_2nd"/>
</dbReference>
<dbReference type="InterPro" id="IPR001680">
    <property type="entry name" value="WD40_rpt"/>
</dbReference>
<dbReference type="Pfam" id="PF23869">
    <property type="entry name" value="Beta-prop_WDR75_1st"/>
    <property type="match status" value="1"/>
</dbReference>
<dbReference type="GO" id="GO:0006364">
    <property type="term" value="P:rRNA processing"/>
    <property type="evidence" value="ECO:0007669"/>
    <property type="project" value="UniProtKB-KW"/>
</dbReference>
<organism evidence="11">
    <name type="scientific">Homalodisca liturata</name>
    <dbReference type="NCBI Taxonomy" id="320908"/>
    <lineage>
        <taxon>Eukaryota</taxon>
        <taxon>Metazoa</taxon>
        <taxon>Ecdysozoa</taxon>
        <taxon>Arthropoda</taxon>
        <taxon>Hexapoda</taxon>
        <taxon>Insecta</taxon>
        <taxon>Pterygota</taxon>
        <taxon>Neoptera</taxon>
        <taxon>Paraneoptera</taxon>
        <taxon>Hemiptera</taxon>
        <taxon>Auchenorrhyncha</taxon>
        <taxon>Membracoidea</taxon>
        <taxon>Cicadellidae</taxon>
        <taxon>Cicadellinae</taxon>
        <taxon>Proconiini</taxon>
        <taxon>Homalodisca</taxon>
    </lineage>
</organism>
<dbReference type="PROSITE" id="PS50082">
    <property type="entry name" value="WD_REPEATS_2"/>
    <property type="match status" value="1"/>
</dbReference>
<feature type="region of interest" description="Disordered" evidence="9">
    <location>
        <begin position="619"/>
        <end position="727"/>
    </location>
</feature>
<evidence type="ECO:0000313" key="11">
    <source>
        <dbReference type="EMBL" id="JAS90498.1"/>
    </source>
</evidence>
<dbReference type="SMART" id="SM00320">
    <property type="entry name" value="WD40"/>
    <property type="match status" value="6"/>
</dbReference>
<protein>
    <recommendedName>
        <fullName evidence="10">WD repeat-containing protein 75 second beta-propeller domain-containing protein</fullName>
    </recommendedName>
</protein>
<dbReference type="EMBL" id="GECU01017208">
    <property type="protein sequence ID" value="JAS90498.1"/>
    <property type="molecule type" value="Transcribed_RNA"/>
</dbReference>
<keyword evidence="2" id="KW-0690">Ribosome biogenesis</keyword>
<keyword evidence="7" id="KW-0539">Nucleus</keyword>
<feature type="compositionally biased region" description="Polar residues" evidence="9">
    <location>
        <begin position="658"/>
        <end position="671"/>
    </location>
</feature>
<gene>
    <name evidence="11" type="ORF">g.44069</name>
</gene>
<feature type="compositionally biased region" description="Basic and acidic residues" evidence="9">
    <location>
        <begin position="675"/>
        <end position="690"/>
    </location>
</feature>
<keyword evidence="5" id="KW-0677">Repeat</keyword>
<dbReference type="InterPro" id="IPR015943">
    <property type="entry name" value="WD40/YVTN_repeat-like_dom_sf"/>
</dbReference>
<keyword evidence="6" id="KW-0804">Transcription</keyword>
<evidence type="ECO:0000256" key="9">
    <source>
        <dbReference type="SAM" id="MobiDB-lite"/>
    </source>
</evidence>
<evidence type="ECO:0000256" key="8">
    <source>
        <dbReference type="PROSITE-ProRule" id="PRU00221"/>
    </source>
</evidence>